<feature type="non-terminal residue" evidence="2">
    <location>
        <position position="62"/>
    </location>
</feature>
<evidence type="ECO:0000313" key="2">
    <source>
        <dbReference type="EMBL" id="KAJ7351324.1"/>
    </source>
</evidence>
<proteinExistence type="predicted"/>
<feature type="domain" description="CxC2-like cysteine cluster KDZ transposase-associated" evidence="1">
    <location>
        <begin position="1"/>
        <end position="56"/>
    </location>
</feature>
<reference evidence="2" key="1">
    <citation type="submission" date="2023-03" db="EMBL/GenBank/DDBJ databases">
        <title>Massive genome expansion in bonnet fungi (Mycena s.s.) driven by repeated elements and novel gene families across ecological guilds.</title>
        <authorList>
            <consortium name="Lawrence Berkeley National Laboratory"/>
            <person name="Harder C.B."/>
            <person name="Miyauchi S."/>
            <person name="Viragh M."/>
            <person name="Kuo A."/>
            <person name="Thoen E."/>
            <person name="Andreopoulos B."/>
            <person name="Lu D."/>
            <person name="Skrede I."/>
            <person name="Drula E."/>
            <person name="Henrissat B."/>
            <person name="Morin E."/>
            <person name="Kohler A."/>
            <person name="Barry K."/>
            <person name="LaButti K."/>
            <person name="Morin E."/>
            <person name="Salamov A."/>
            <person name="Lipzen A."/>
            <person name="Mereny Z."/>
            <person name="Hegedus B."/>
            <person name="Baldrian P."/>
            <person name="Stursova M."/>
            <person name="Weitz H."/>
            <person name="Taylor A."/>
            <person name="Grigoriev I.V."/>
            <person name="Nagy L.G."/>
            <person name="Martin F."/>
            <person name="Kauserud H."/>
        </authorList>
    </citation>
    <scope>NUCLEOTIDE SEQUENCE</scope>
    <source>
        <strain evidence="2">CBHHK002</strain>
    </source>
</reference>
<dbReference type="InterPro" id="IPR041457">
    <property type="entry name" value="CxC2_KDZ-assoc"/>
</dbReference>
<evidence type="ECO:0000259" key="1">
    <source>
        <dbReference type="Pfam" id="PF18803"/>
    </source>
</evidence>
<name>A0AAD7A7M3_9AGAR</name>
<comment type="caution">
    <text evidence="2">The sequence shown here is derived from an EMBL/GenBank/DDBJ whole genome shotgun (WGS) entry which is preliminary data.</text>
</comment>
<dbReference type="AlphaFoldDB" id="A0AAD7A7M3"/>
<organism evidence="2 3">
    <name type="scientific">Mycena albidolilacea</name>
    <dbReference type="NCBI Taxonomy" id="1033008"/>
    <lineage>
        <taxon>Eukaryota</taxon>
        <taxon>Fungi</taxon>
        <taxon>Dikarya</taxon>
        <taxon>Basidiomycota</taxon>
        <taxon>Agaricomycotina</taxon>
        <taxon>Agaricomycetes</taxon>
        <taxon>Agaricomycetidae</taxon>
        <taxon>Agaricales</taxon>
        <taxon>Marasmiineae</taxon>
        <taxon>Mycenaceae</taxon>
        <taxon>Mycena</taxon>
    </lineage>
</organism>
<gene>
    <name evidence="2" type="ORF">DFH08DRAFT_651445</name>
</gene>
<sequence length="62" mass="7005">HWEQLLAYGWYPATPDNPRSAVTIPALKVFHTVSLQGKTTVYHFFNALAKITDNTGSRAFRV</sequence>
<accession>A0AAD7A7M3</accession>
<feature type="non-terminal residue" evidence="2">
    <location>
        <position position="1"/>
    </location>
</feature>
<keyword evidence="3" id="KW-1185">Reference proteome</keyword>
<protein>
    <recommendedName>
        <fullName evidence="1">CxC2-like cysteine cluster KDZ transposase-associated domain-containing protein</fullName>
    </recommendedName>
</protein>
<evidence type="ECO:0000313" key="3">
    <source>
        <dbReference type="Proteomes" id="UP001218218"/>
    </source>
</evidence>
<dbReference type="Pfam" id="PF18803">
    <property type="entry name" value="CxC2"/>
    <property type="match status" value="1"/>
</dbReference>
<dbReference type="EMBL" id="JARIHO010000013">
    <property type="protein sequence ID" value="KAJ7351324.1"/>
    <property type="molecule type" value="Genomic_DNA"/>
</dbReference>
<dbReference type="Proteomes" id="UP001218218">
    <property type="component" value="Unassembled WGS sequence"/>
</dbReference>